<keyword evidence="5" id="KW-1185">Reference proteome</keyword>
<evidence type="ECO:0008006" key="6">
    <source>
        <dbReference type="Google" id="ProtNLM"/>
    </source>
</evidence>
<feature type="signal peptide" evidence="3">
    <location>
        <begin position="1"/>
        <end position="28"/>
    </location>
</feature>
<dbReference type="InterPro" id="IPR018337">
    <property type="entry name" value="Cell_wall/Cho-bd_repeat"/>
</dbReference>
<organism evidence="4 5">
    <name type="scientific">Enterocloster lavalensis</name>
    <dbReference type="NCBI Taxonomy" id="460384"/>
    <lineage>
        <taxon>Bacteria</taxon>
        <taxon>Bacillati</taxon>
        <taxon>Bacillota</taxon>
        <taxon>Clostridia</taxon>
        <taxon>Lachnospirales</taxon>
        <taxon>Lachnospiraceae</taxon>
        <taxon>Enterocloster</taxon>
    </lineage>
</organism>
<sequence>MKKHSMKHLTAAAAAVALALLTAFPSWAASTTKKITSVTLQIEADIEPGTDFGEESIDFDASGDKFYVGDYEVKNDGQAWEEDTVPKLEVTLEANDDYRFSTSIRKDKIRLKGVGAVCKGAARKEAGQQLVLTIELDSLTKSLRPIENVRLNPDGVVTWDPVSTAGSYEFRVYRDGKSVGSAITTTYNSYNCSEKLTKSANYYVKVKAYNKVDSSIEGEWAESNTMYVDANMASYFKDNPVENPEGVYPYSSWKQAEDGRWWYDNGDGTYPRSNWQEIGGKWYFFDAEGYMVTGWIDWEGKRYFCNESGEMLKDCITEDNYRLGEDGAVISQDPVPGP</sequence>
<dbReference type="PROSITE" id="PS51170">
    <property type="entry name" value="CW"/>
    <property type="match status" value="1"/>
</dbReference>
<feature type="chain" id="PRO_5011721185" description="Cell wall binding repeat-containing protein" evidence="3">
    <location>
        <begin position="29"/>
        <end position="338"/>
    </location>
</feature>
<dbReference type="Gene3D" id="2.10.270.10">
    <property type="entry name" value="Cholin Binding"/>
    <property type="match status" value="1"/>
</dbReference>
<reference evidence="5" key="1">
    <citation type="submission" date="2016-10" db="EMBL/GenBank/DDBJ databases">
        <authorList>
            <person name="Varghese N."/>
            <person name="Submissions S."/>
        </authorList>
    </citation>
    <scope>NUCLEOTIDE SEQUENCE [LARGE SCALE GENOMIC DNA]</scope>
    <source>
        <strain evidence="5">NLAE-zl-G277</strain>
    </source>
</reference>
<evidence type="ECO:0000256" key="2">
    <source>
        <dbReference type="PROSITE-ProRule" id="PRU00591"/>
    </source>
</evidence>
<proteinExistence type="predicted"/>
<evidence type="ECO:0000256" key="3">
    <source>
        <dbReference type="SAM" id="SignalP"/>
    </source>
</evidence>
<gene>
    <name evidence="4" type="ORF">SAMN05216313_12057</name>
</gene>
<dbReference type="InterPro" id="IPR013783">
    <property type="entry name" value="Ig-like_fold"/>
</dbReference>
<evidence type="ECO:0000313" key="5">
    <source>
        <dbReference type="Proteomes" id="UP000198508"/>
    </source>
</evidence>
<dbReference type="AlphaFoldDB" id="A0A1I0IAT4"/>
<dbReference type="Gene3D" id="2.60.40.10">
    <property type="entry name" value="Immunoglobulins"/>
    <property type="match status" value="1"/>
</dbReference>
<keyword evidence="1" id="KW-0677">Repeat</keyword>
<keyword evidence="3" id="KW-0732">Signal</keyword>
<dbReference type="RefSeq" id="WP_242956394.1">
    <property type="nucleotide sequence ID" value="NZ_DAINWJ010000037.1"/>
</dbReference>
<protein>
    <recommendedName>
        <fullName evidence="6">Cell wall binding repeat-containing protein</fullName>
    </recommendedName>
</protein>
<accession>A0A1I0IAT4</accession>
<dbReference type="Pfam" id="PF19127">
    <property type="entry name" value="Choline_bind_3"/>
    <property type="match status" value="1"/>
</dbReference>
<dbReference type="Proteomes" id="UP000198508">
    <property type="component" value="Unassembled WGS sequence"/>
</dbReference>
<name>A0A1I0IAT4_9FIRM</name>
<dbReference type="STRING" id="460384.SAMN05216313_12057"/>
<dbReference type="EMBL" id="FOIM01000020">
    <property type="protein sequence ID" value="SET93868.1"/>
    <property type="molecule type" value="Genomic_DNA"/>
</dbReference>
<feature type="repeat" description="Cell wall-binding" evidence="2">
    <location>
        <begin position="272"/>
        <end position="291"/>
    </location>
</feature>
<dbReference type="SUPFAM" id="SSF69360">
    <property type="entry name" value="Cell wall binding repeat"/>
    <property type="match status" value="1"/>
</dbReference>
<evidence type="ECO:0000313" key="4">
    <source>
        <dbReference type="EMBL" id="SET93868.1"/>
    </source>
</evidence>
<evidence type="ECO:0000256" key="1">
    <source>
        <dbReference type="ARBA" id="ARBA00022737"/>
    </source>
</evidence>